<dbReference type="AlphaFoldDB" id="A0A832T636"/>
<dbReference type="GO" id="GO:0051782">
    <property type="term" value="P:negative regulation of cell division"/>
    <property type="evidence" value="ECO:0007669"/>
    <property type="project" value="TreeGrafter"/>
</dbReference>
<reference evidence="2" key="1">
    <citation type="journal article" date="2020" name="bioRxiv">
        <title>A rank-normalized archaeal taxonomy based on genome phylogeny resolves widespread incomplete and uneven classifications.</title>
        <authorList>
            <person name="Rinke C."/>
            <person name="Chuvochina M."/>
            <person name="Mussig A.J."/>
            <person name="Chaumeil P.-A."/>
            <person name="Waite D.W."/>
            <person name="Whitman W.B."/>
            <person name="Parks D.H."/>
            <person name="Hugenholtz P."/>
        </authorList>
    </citation>
    <scope>NUCLEOTIDE SEQUENCE</scope>
    <source>
        <strain evidence="2">UBA8853</strain>
    </source>
</reference>
<dbReference type="Pfam" id="PF01656">
    <property type="entry name" value="CbiA"/>
    <property type="match status" value="1"/>
</dbReference>
<protein>
    <submittedName>
        <fullName evidence="2">AAA family ATPase</fullName>
    </submittedName>
</protein>
<dbReference type="PANTHER" id="PTHR43384:SF7">
    <property type="entry name" value="CARBON-MONOXIDE DEHYDROGENASE ACCESSORY PROTEIN"/>
    <property type="match status" value="1"/>
</dbReference>
<dbReference type="GO" id="GO:0016887">
    <property type="term" value="F:ATP hydrolysis activity"/>
    <property type="evidence" value="ECO:0007669"/>
    <property type="project" value="TreeGrafter"/>
</dbReference>
<dbReference type="GeneID" id="1476822"/>
<dbReference type="GO" id="GO:0005829">
    <property type="term" value="C:cytosol"/>
    <property type="evidence" value="ECO:0007669"/>
    <property type="project" value="TreeGrafter"/>
</dbReference>
<evidence type="ECO:0000313" key="2">
    <source>
        <dbReference type="EMBL" id="HII70052.1"/>
    </source>
</evidence>
<dbReference type="InterPro" id="IPR027417">
    <property type="entry name" value="P-loop_NTPase"/>
</dbReference>
<dbReference type="Gene3D" id="3.40.50.300">
    <property type="entry name" value="P-loop containing nucleotide triphosphate hydrolases"/>
    <property type="match status" value="1"/>
</dbReference>
<comment type="caution">
    <text evidence="2">The sequence shown here is derived from an EMBL/GenBank/DDBJ whole genome shotgun (WGS) entry which is preliminary data.</text>
</comment>
<feature type="domain" description="CobQ/CobB/MinD/ParA nucleotide binding" evidence="1">
    <location>
        <begin position="2"/>
        <end position="230"/>
    </location>
</feature>
<evidence type="ECO:0000313" key="3">
    <source>
        <dbReference type="Proteomes" id="UP000619545"/>
    </source>
</evidence>
<dbReference type="PANTHER" id="PTHR43384">
    <property type="entry name" value="SEPTUM SITE-DETERMINING PROTEIN MIND HOMOLOG, CHLOROPLASTIC-RELATED"/>
    <property type="match status" value="1"/>
</dbReference>
<dbReference type="GO" id="GO:0005524">
    <property type="term" value="F:ATP binding"/>
    <property type="evidence" value="ECO:0007669"/>
    <property type="project" value="TreeGrafter"/>
</dbReference>
<dbReference type="SUPFAM" id="SSF52540">
    <property type="entry name" value="P-loop containing nucleoside triphosphate hydrolases"/>
    <property type="match status" value="1"/>
</dbReference>
<organism evidence="2 3">
    <name type="scientific">Methanopyrus kandleri</name>
    <dbReference type="NCBI Taxonomy" id="2320"/>
    <lineage>
        <taxon>Archaea</taxon>
        <taxon>Methanobacteriati</taxon>
        <taxon>Methanobacteriota</taxon>
        <taxon>Methanomada group</taxon>
        <taxon>Methanopyri</taxon>
        <taxon>Methanopyrales</taxon>
        <taxon>Methanopyraceae</taxon>
        <taxon>Methanopyrus</taxon>
    </lineage>
</organism>
<dbReference type="RefSeq" id="WP_011019090.1">
    <property type="nucleotide sequence ID" value="NZ_DUJS01000002.1"/>
</dbReference>
<gene>
    <name evidence="2" type="ORF">HA336_02310</name>
</gene>
<dbReference type="InterPro" id="IPR002586">
    <property type="entry name" value="CobQ/CobB/MinD/ParA_Nub-bd_dom"/>
</dbReference>
<dbReference type="OMA" id="GPGCYCF"/>
<evidence type="ECO:0000259" key="1">
    <source>
        <dbReference type="Pfam" id="PF01656"/>
    </source>
</evidence>
<accession>A0A832T636</accession>
<dbReference type="InterPro" id="IPR014433">
    <property type="entry name" value="CooC"/>
</dbReference>
<dbReference type="GO" id="GO:0009898">
    <property type="term" value="C:cytoplasmic side of plasma membrane"/>
    <property type="evidence" value="ECO:0007669"/>
    <property type="project" value="TreeGrafter"/>
</dbReference>
<sequence length="257" mass="28667">MIIAFTGKGGTGKTLLAALTVLELLDRHPDADLLVVDADPDANMPDVLGVEVDTTLGEVREHFKREIEGGELPPGFDKQAYMEYLVMTALQESDDYDLLVMGRSEGKGCYCAVNHWLRRVMRELLPNYDYVVMDCEAGLEHISRGIIEGVDTVLTVVDHSYKALRTAVRISRLIDELESDVGEMWVVANRVTEGEYAVIREKGEELGLRFAGFVRPDDEVVRLELHGRPLTELPPDAKVRRDMRAVLTRVGVLLSDG</sequence>
<dbReference type="EMBL" id="DUJS01000002">
    <property type="protein sequence ID" value="HII70052.1"/>
    <property type="molecule type" value="Genomic_DNA"/>
</dbReference>
<dbReference type="InterPro" id="IPR050625">
    <property type="entry name" value="ParA/MinD_ATPase"/>
</dbReference>
<proteinExistence type="predicted"/>
<dbReference type="PIRSF" id="PIRSF005647">
    <property type="entry name" value="CooC"/>
    <property type="match status" value="1"/>
</dbReference>
<name>A0A832T636_9EURY</name>
<dbReference type="Proteomes" id="UP000619545">
    <property type="component" value="Unassembled WGS sequence"/>
</dbReference>